<dbReference type="EMBL" id="BARV01009030">
    <property type="protein sequence ID" value="GAI11344.1"/>
    <property type="molecule type" value="Genomic_DNA"/>
</dbReference>
<reference evidence="1" key="1">
    <citation type="journal article" date="2014" name="Front. Microbiol.">
        <title>High frequency of phylogenetically diverse reductive dehalogenase-homologous genes in deep subseafloor sedimentary metagenomes.</title>
        <authorList>
            <person name="Kawai M."/>
            <person name="Futagami T."/>
            <person name="Toyoda A."/>
            <person name="Takaki Y."/>
            <person name="Nishi S."/>
            <person name="Hori S."/>
            <person name="Arai W."/>
            <person name="Tsubouchi T."/>
            <person name="Morono Y."/>
            <person name="Uchiyama I."/>
            <person name="Ito T."/>
            <person name="Fujiyama A."/>
            <person name="Inagaki F."/>
            <person name="Takami H."/>
        </authorList>
    </citation>
    <scope>NUCLEOTIDE SEQUENCE</scope>
    <source>
        <strain evidence="1">Expedition CK06-06</strain>
    </source>
</reference>
<organism evidence="1">
    <name type="scientific">marine sediment metagenome</name>
    <dbReference type="NCBI Taxonomy" id="412755"/>
    <lineage>
        <taxon>unclassified sequences</taxon>
        <taxon>metagenomes</taxon>
        <taxon>ecological metagenomes</taxon>
    </lineage>
</organism>
<protein>
    <submittedName>
        <fullName evidence="1">Uncharacterized protein</fullName>
    </submittedName>
</protein>
<proteinExistence type="predicted"/>
<dbReference type="AlphaFoldDB" id="X1MY90"/>
<feature type="non-terminal residue" evidence="1">
    <location>
        <position position="30"/>
    </location>
</feature>
<gene>
    <name evidence="1" type="ORF">S06H3_17956</name>
</gene>
<comment type="caution">
    <text evidence="1">The sequence shown here is derived from an EMBL/GenBank/DDBJ whole genome shotgun (WGS) entry which is preliminary data.</text>
</comment>
<sequence>MKDFDELYEQAVDNTLKRLLHDDSYLTLLK</sequence>
<evidence type="ECO:0000313" key="1">
    <source>
        <dbReference type="EMBL" id="GAI11344.1"/>
    </source>
</evidence>
<accession>X1MY90</accession>
<name>X1MY90_9ZZZZ</name>